<gene>
    <name evidence="2" type="ORF">SAMN05444401_2911</name>
</gene>
<evidence type="ECO:0000313" key="3">
    <source>
        <dbReference type="Proteomes" id="UP000184080"/>
    </source>
</evidence>
<feature type="transmembrane region" description="Helical" evidence="1">
    <location>
        <begin position="33"/>
        <end position="50"/>
    </location>
</feature>
<evidence type="ECO:0000313" key="2">
    <source>
        <dbReference type="EMBL" id="SHJ36279.1"/>
    </source>
</evidence>
<evidence type="ECO:0008006" key="4">
    <source>
        <dbReference type="Google" id="ProtNLM"/>
    </source>
</evidence>
<dbReference type="Proteomes" id="UP000184080">
    <property type="component" value="Unassembled WGS sequence"/>
</dbReference>
<organism evidence="2 3">
    <name type="scientific">Clostridium amylolyticum</name>
    <dbReference type="NCBI Taxonomy" id="1121298"/>
    <lineage>
        <taxon>Bacteria</taxon>
        <taxon>Bacillati</taxon>
        <taxon>Bacillota</taxon>
        <taxon>Clostridia</taxon>
        <taxon>Eubacteriales</taxon>
        <taxon>Clostridiaceae</taxon>
        <taxon>Clostridium</taxon>
    </lineage>
</organism>
<dbReference type="Pfam" id="PF09997">
    <property type="entry name" value="DUF2238"/>
    <property type="match status" value="1"/>
</dbReference>
<feature type="transmembrane region" description="Helical" evidence="1">
    <location>
        <begin position="62"/>
        <end position="84"/>
    </location>
</feature>
<feature type="transmembrane region" description="Helical" evidence="1">
    <location>
        <begin position="124"/>
        <end position="145"/>
    </location>
</feature>
<dbReference type="EMBL" id="FQZO01000004">
    <property type="protein sequence ID" value="SHJ36279.1"/>
    <property type="molecule type" value="Genomic_DNA"/>
</dbReference>
<dbReference type="RefSeq" id="WP_083599909.1">
    <property type="nucleotide sequence ID" value="NZ_FQZO01000004.1"/>
</dbReference>
<keyword evidence="3" id="KW-1185">Reference proteome</keyword>
<name>A0A1M6IPK3_9CLOT</name>
<evidence type="ECO:0000256" key="1">
    <source>
        <dbReference type="SAM" id="Phobius"/>
    </source>
</evidence>
<protein>
    <recommendedName>
        <fullName evidence="4">VanZ like family protein</fullName>
    </recommendedName>
</protein>
<dbReference type="InterPro" id="IPR014509">
    <property type="entry name" value="YjdF-like"/>
</dbReference>
<proteinExistence type="predicted"/>
<keyword evidence="1" id="KW-0812">Transmembrane</keyword>
<dbReference type="AlphaFoldDB" id="A0A1M6IPK3"/>
<feature type="transmembrane region" description="Helical" evidence="1">
    <location>
        <begin position="6"/>
        <end position="26"/>
    </location>
</feature>
<reference evidence="2 3" key="1">
    <citation type="submission" date="2016-11" db="EMBL/GenBank/DDBJ databases">
        <authorList>
            <person name="Jaros S."/>
            <person name="Januszkiewicz K."/>
            <person name="Wedrychowicz H."/>
        </authorList>
    </citation>
    <scope>NUCLEOTIDE SEQUENCE [LARGE SCALE GENOMIC DNA]</scope>
    <source>
        <strain evidence="2 3">DSM 21864</strain>
    </source>
</reference>
<keyword evidence="1" id="KW-1133">Transmembrane helix</keyword>
<feature type="transmembrane region" description="Helical" evidence="1">
    <location>
        <begin position="165"/>
        <end position="183"/>
    </location>
</feature>
<keyword evidence="1" id="KW-0472">Membrane</keyword>
<sequence>MKKNKFMIYSTLIFIFLQIIIGLLLFKNKQYMYIYEVLATTFFFIIYTFIEVKYNLHLSNYTRFFIILTILAHTFIGDFLNLYVKSFIFDKVLHAVGTYSFTLLSYSLINQTIKKDYLEKSRDFIFILCLGVTLGVFFEFIEFTIDIVLKPQFPSQGNVIDTNMDMIFNTVGAIIAALHRTLLRK</sequence>
<dbReference type="STRING" id="1121298.SAMN05444401_2911"/>
<accession>A0A1M6IPK3</accession>